<dbReference type="PANTHER" id="PTHR25462">
    <property type="entry name" value="BONUS, ISOFORM C-RELATED"/>
    <property type="match status" value="1"/>
</dbReference>
<evidence type="ECO:0000256" key="1">
    <source>
        <dbReference type="PROSITE-ProRule" id="PRU00024"/>
    </source>
</evidence>
<evidence type="ECO:0000313" key="6">
    <source>
        <dbReference type="Proteomes" id="UP000683360"/>
    </source>
</evidence>
<keyword evidence="1" id="KW-0479">Metal-binding</keyword>
<evidence type="ECO:0000259" key="4">
    <source>
        <dbReference type="PROSITE" id="PS50119"/>
    </source>
</evidence>
<accession>A0A8S3Q3W3</accession>
<protein>
    <recommendedName>
        <fullName evidence="4">B box-type domain-containing protein</fullName>
    </recommendedName>
</protein>
<dbReference type="InterPro" id="IPR000315">
    <property type="entry name" value="Znf_B-box"/>
</dbReference>
<evidence type="ECO:0000313" key="5">
    <source>
        <dbReference type="EMBL" id="CAG2189508.1"/>
    </source>
</evidence>
<dbReference type="Gene3D" id="3.30.160.60">
    <property type="entry name" value="Classic Zinc Finger"/>
    <property type="match status" value="1"/>
</dbReference>
<proteinExistence type="predicted"/>
<dbReference type="PROSITE" id="PS50119">
    <property type="entry name" value="ZF_BBOX"/>
    <property type="match status" value="1"/>
</dbReference>
<evidence type="ECO:0000256" key="3">
    <source>
        <dbReference type="SAM" id="MobiDB-lite"/>
    </source>
</evidence>
<feature type="coiled-coil region" evidence="2">
    <location>
        <begin position="108"/>
        <end position="135"/>
    </location>
</feature>
<dbReference type="PANTHER" id="PTHR25462:SF296">
    <property type="entry name" value="MEIOTIC P26, ISOFORM F"/>
    <property type="match status" value="1"/>
</dbReference>
<keyword evidence="6" id="KW-1185">Reference proteome</keyword>
<gene>
    <name evidence="5" type="ORF">MEDL_4908</name>
</gene>
<sequence length="343" mass="38150">MAQAASKTCEICVSAPGSWYCLDCEQHYCENCKILHSRQRLSTNHEFKKASDFIPEVKSKCNDHNEAFSFVCVPCDVPVCVCCVTEKHNGHKLSQFKDIIVQLKTKIEEDISTKINKARENVSRLEQNRSAFNGQVETVIKSITEEGNKLKSMIDRCTAKRIASIQEKARYESKRLSAILSDHKIAVENANALNNRKTSIEEQSRIDGSLIKMLITLNKDIDKLEVCPLPEFQSATYTPKIVNENDISQLLGTFNLSKTKTETNIKKSEMRPSERKQLYYCSKCGKQKITYAEGPNSDEGLNGDEGPNSDEGTNGDEGPNSDAGSNGDKGPNISIVEGNVQAN</sequence>
<reference evidence="5" key="1">
    <citation type="submission" date="2021-03" db="EMBL/GenBank/DDBJ databases">
        <authorList>
            <person name="Bekaert M."/>
        </authorList>
    </citation>
    <scope>NUCLEOTIDE SEQUENCE</scope>
</reference>
<dbReference type="CDD" id="cd19757">
    <property type="entry name" value="Bbox1"/>
    <property type="match status" value="1"/>
</dbReference>
<evidence type="ECO:0000256" key="2">
    <source>
        <dbReference type="SAM" id="Coils"/>
    </source>
</evidence>
<dbReference type="Proteomes" id="UP000683360">
    <property type="component" value="Unassembled WGS sequence"/>
</dbReference>
<dbReference type="InterPro" id="IPR047153">
    <property type="entry name" value="TRIM45/56/19-like"/>
</dbReference>
<feature type="domain" description="B box-type" evidence="4">
    <location>
        <begin position="4"/>
        <end position="50"/>
    </location>
</feature>
<keyword evidence="1" id="KW-0862">Zinc</keyword>
<organism evidence="5 6">
    <name type="scientific">Mytilus edulis</name>
    <name type="common">Blue mussel</name>
    <dbReference type="NCBI Taxonomy" id="6550"/>
    <lineage>
        <taxon>Eukaryota</taxon>
        <taxon>Metazoa</taxon>
        <taxon>Spiralia</taxon>
        <taxon>Lophotrochozoa</taxon>
        <taxon>Mollusca</taxon>
        <taxon>Bivalvia</taxon>
        <taxon>Autobranchia</taxon>
        <taxon>Pteriomorphia</taxon>
        <taxon>Mytilida</taxon>
        <taxon>Mytiloidea</taxon>
        <taxon>Mytilidae</taxon>
        <taxon>Mytilinae</taxon>
        <taxon>Mytilus</taxon>
    </lineage>
</organism>
<dbReference type="Pfam" id="PF00643">
    <property type="entry name" value="zf-B_box"/>
    <property type="match status" value="1"/>
</dbReference>
<name>A0A8S3Q3W3_MYTED</name>
<keyword evidence="2" id="KW-0175">Coiled coil</keyword>
<feature type="region of interest" description="Disordered" evidence="3">
    <location>
        <begin position="291"/>
        <end position="343"/>
    </location>
</feature>
<dbReference type="OrthoDB" id="6112405at2759"/>
<dbReference type="GO" id="GO:0008270">
    <property type="term" value="F:zinc ion binding"/>
    <property type="evidence" value="ECO:0007669"/>
    <property type="project" value="UniProtKB-KW"/>
</dbReference>
<dbReference type="GO" id="GO:0061630">
    <property type="term" value="F:ubiquitin protein ligase activity"/>
    <property type="evidence" value="ECO:0007669"/>
    <property type="project" value="TreeGrafter"/>
</dbReference>
<keyword evidence="1" id="KW-0863">Zinc-finger</keyword>
<dbReference type="SUPFAM" id="SSF57845">
    <property type="entry name" value="B-box zinc-binding domain"/>
    <property type="match status" value="1"/>
</dbReference>
<dbReference type="AlphaFoldDB" id="A0A8S3Q3W3"/>
<comment type="caution">
    <text evidence="5">The sequence shown here is derived from an EMBL/GenBank/DDBJ whole genome shotgun (WGS) entry which is preliminary data.</text>
</comment>
<dbReference type="EMBL" id="CAJPWZ010000295">
    <property type="protein sequence ID" value="CAG2189508.1"/>
    <property type="molecule type" value="Genomic_DNA"/>
</dbReference>
<dbReference type="SMART" id="SM00336">
    <property type="entry name" value="BBOX"/>
    <property type="match status" value="2"/>
</dbReference>